<dbReference type="RefSeq" id="WP_147307088.1">
    <property type="nucleotide sequence ID" value="NZ_CP013729.1"/>
</dbReference>
<evidence type="ECO:0000313" key="1">
    <source>
        <dbReference type="EMBL" id="ALV07271.1"/>
    </source>
</evidence>
<name>A0A0U3LQL9_9BURK</name>
<dbReference type="AlphaFoldDB" id="A0A0U3LQL9"/>
<proteinExistence type="predicted"/>
<gene>
    <name evidence="1" type="ORF">RD2015_2806</name>
</gene>
<reference evidence="1 2" key="1">
    <citation type="submission" date="2015-12" db="EMBL/GenBank/DDBJ databases">
        <title>Complete genome of Roseateles depolymerans KCTC 42856.</title>
        <authorList>
            <person name="Kim K.M."/>
        </authorList>
    </citation>
    <scope>NUCLEOTIDE SEQUENCE [LARGE SCALE GENOMIC DNA]</scope>
    <source>
        <strain evidence="1 2">KCTC 42856</strain>
    </source>
</reference>
<accession>A0A0U3LQL9</accession>
<dbReference type="EMBL" id="CP013729">
    <property type="protein sequence ID" value="ALV07271.1"/>
    <property type="molecule type" value="Genomic_DNA"/>
</dbReference>
<evidence type="ECO:0000313" key="2">
    <source>
        <dbReference type="Proteomes" id="UP000060699"/>
    </source>
</evidence>
<dbReference type="STRING" id="76731.RD2015_2806"/>
<organism evidence="1 2">
    <name type="scientific">Roseateles depolymerans</name>
    <dbReference type="NCBI Taxonomy" id="76731"/>
    <lineage>
        <taxon>Bacteria</taxon>
        <taxon>Pseudomonadati</taxon>
        <taxon>Pseudomonadota</taxon>
        <taxon>Betaproteobacteria</taxon>
        <taxon>Burkholderiales</taxon>
        <taxon>Sphaerotilaceae</taxon>
        <taxon>Roseateles</taxon>
    </lineage>
</organism>
<sequence length="356" mass="37979">MLSLLRGVEATCKKMVIRLAGPRAGAWATSQVMGYNTAETRARLTQASASASASASGSAYGAFTGDAKSQTGAKLKTADAFEPTGAMADYQLLSDEGNSPVQKIAFERIGKMPADEIEKLALDLPSPSSGMGQTATHGPGVLAASNWFDEGLARSDAISLEEALLDETSLYRAYLKSWGEMIVKIALSFLFVLALLLVGCCESIAQPFVERRRNAFKMNGKMIRLPIFLSSIPLALFGVLIPNSVHAQFARAEGEFQSEQALVRLLLLDAEKGVVAASVSVAVAPCSGAVTGIGNVKDRKIEFGPYESLQGGEKCRVALQFDGKWASLKISDNGQCNKFHGASCTWDGEVVKRKRN</sequence>
<dbReference type="Proteomes" id="UP000060699">
    <property type="component" value="Chromosome"/>
</dbReference>
<dbReference type="KEGG" id="rdp:RD2015_2806"/>
<protein>
    <submittedName>
        <fullName evidence="1">Uncharacterized protein</fullName>
    </submittedName>
</protein>
<keyword evidence="2" id="KW-1185">Reference proteome</keyword>